<name>A0A8E2J993_9PEZI</name>
<dbReference type="PANTHER" id="PTHR10039">
    <property type="entry name" value="AMELOGENIN"/>
    <property type="match status" value="1"/>
</dbReference>
<dbReference type="Pfam" id="PF24883">
    <property type="entry name" value="NPHP3_N"/>
    <property type="match status" value="1"/>
</dbReference>
<evidence type="ECO:0000259" key="3">
    <source>
        <dbReference type="Pfam" id="PF24883"/>
    </source>
</evidence>
<dbReference type="InterPro" id="IPR027417">
    <property type="entry name" value="P-loop_NTPase"/>
</dbReference>
<dbReference type="Gene3D" id="3.40.50.300">
    <property type="entry name" value="P-loop containing nucleotide triphosphate hydrolases"/>
    <property type="match status" value="1"/>
</dbReference>
<dbReference type="InterPro" id="IPR056884">
    <property type="entry name" value="NPHP3-like_N"/>
</dbReference>
<evidence type="ECO:0000256" key="1">
    <source>
        <dbReference type="ARBA" id="ARBA00022737"/>
    </source>
</evidence>
<feature type="non-terminal residue" evidence="4">
    <location>
        <position position="579"/>
    </location>
</feature>
<feature type="domain" description="Nephrocystin 3-like N-terminal" evidence="3">
    <location>
        <begin position="178"/>
        <end position="342"/>
    </location>
</feature>
<sequence>MSFGFSLGDFLAVIQLANKIRKDFAGAPSEFKGALDVVRSLSFVLHDAEVAASERDLSPEEETGLQTIRDGCQNILSELESTLNKYTELESQQTGIGPKVKKTWKRLSLEPDDIRNLRSRVNENISLLNAFTLRRAKDDTTKLVRYQEDQEQQAILEWLTPADYAPQQNDFLKQRQAGTGQWLLDSAEFKSWVETKKQTLFCPGIPGAGKTILTSVVVEELSIRSHSDNSIGVAYIYCNFKRQNEQTLEHLLASVLKQLVQARSTLPESVKSLYNRYKSKKTQPSVDDISTVLQSVAAEYSRVFIVIDALDECRAQGCRTQMLSKLSDLQTKCGTNLFATSRFIPEIIEQFKQGSSLEIRANARDVWGYIDGRISDLPSFVRNRQDLQQEIKTEIVKAVDGMFLLAQLHLDSLIGKKSIKTVRSALKKLPAGSGAYDYAYDAAMERIEGQLSDQRDLAKQVLSWITCAKRPLTTIELQHALAVEVGEVELDEDNFSPIEDMVSICAGLVTVDEESRIIRLVHYTTQEYFERTQERWFSSAEADITTICVTYLSFTVFRSGYCPTDSCFEERLLLNPLYH</sequence>
<dbReference type="OrthoDB" id="195446at2759"/>
<protein>
    <recommendedName>
        <fullName evidence="6">NACHT domain-containing protein</fullName>
    </recommendedName>
</protein>
<keyword evidence="5" id="KW-1185">Reference proteome</keyword>
<organism evidence="4 5">
    <name type="scientific">Lepidopterella palustris CBS 459.81</name>
    <dbReference type="NCBI Taxonomy" id="1314670"/>
    <lineage>
        <taxon>Eukaryota</taxon>
        <taxon>Fungi</taxon>
        <taxon>Dikarya</taxon>
        <taxon>Ascomycota</taxon>
        <taxon>Pezizomycotina</taxon>
        <taxon>Dothideomycetes</taxon>
        <taxon>Pleosporomycetidae</taxon>
        <taxon>Mytilinidiales</taxon>
        <taxon>Argynnaceae</taxon>
        <taxon>Lepidopterella</taxon>
    </lineage>
</organism>
<evidence type="ECO:0000259" key="2">
    <source>
        <dbReference type="Pfam" id="PF22939"/>
    </source>
</evidence>
<dbReference type="Pfam" id="PF22939">
    <property type="entry name" value="WHD_GPIID"/>
    <property type="match status" value="1"/>
</dbReference>
<accession>A0A8E2J993</accession>
<dbReference type="Proteomes" id="UP000250266">
    <property type="component" value="Unassembled WGS sequence"/>
</dbReference>
<dbReference type="AlphaFoldDB" id="A0A8E2J993"/>
<dbReference type="EMBL" id="KV745548">
    <property type="protein sequence ID" value="OCK74144.1"/>
    <property type="molecule type" value="Genomic_DNA"/>
</dbReference>
<dbReference type="InterPro" id="IPR054471">
    <property type="entry name" value="GPIID_WHD"/>
</dbReference>
<evidence type="ECO:0000313" key="4">
    <source>
        <dbReference type="EMBL" id="OCK74144.1"/>
    </source>
</evidence>
<feature type="domain" description="GPI inositol-deacylase winged helix" evidence="2">
    <location>
        <begin position="451"/>
        <end position="530"/>
    </location>
</feature>
<evidence type="ECO:0008006" key="6">
    <source>
        <dbReference type="Google" id="ProtNLM"/>
    </source>
</evidence>
<reference evidence="4 5" key="1">
    <citation type="journal article" date="2016" name="Nat. Commun.">
        <title>Ectomycorrhizal ecology is imprinted in the genome of the dominant symbiotic fungus Cenococcum geophilum.</title>
        <authorList>
            <consortium name="DOE Joint Genome Institute"/>
            <person name="Peter M."/>
            <person name="Kohler A."/>
            <person name="Ohm R.A."/>
            <person name="Kuo A."/>
            <person name="Krutzmann J."/>
            <person name="Morin E."/>
            <person name="Arend M."/>
            <person name="Barry K.W."/>
            <person name="Binder M."/>
            <person name="Choi C."/>
            <person name="Clum A."/>
            <person name="Copeland A."/>
            <person name="Grisel N."/>
            <person name="Haridas S."/>
            <person name="Kipfer T."/>
            <person name="LaButti K."/>
            <person name="Lindquist E."/>
            <person name="Lipzen A."/>
            <person name="Maire R."/>
            <person name="Meier B."/>
            <person name="Mihaltcheva S."/>
            <person name="Molinier V."/>
            <person name="Murat C."/>
            <person name="Poggeler S."/>
            <person name="Quandt C.A."/>
            <person name="Sperisen C."/>
            <person name="Tritt A."/>
            <person name="Tisserant E."/>
            <person name="Crous P.W."/>
            <person name="Henrissat B."/>
            <person name="Nehls U."/>
            <person name="Egli S."/>
            <person name="Spatafora J.W."/>
            <person name="Grigoriev I.V."/>
            <person name="Martin F.M."/>
        </authorList>
    </citation>
    <scope>NUCLEOTIDE SEQUENCE [LARGE SCALE GENOMIC DNA]</scope>
    <source>
        <strain evidence="4 5">CBS 459.81</strain>
    </source>
</reference>
<dbReference type="PANTHER" id="PTHR10039:SF15">
    <property type="entry name" value="NACHT DOMAIN-CONTAINING PROTEIN"/>
    <property type="match status" value="1"/>
</dbReference>
<gene>
    <name evidence="4" type="ORF">K432DRAFT_430203</name>
</gene>
<keyword evidence="1" id="KW-0677">Repeat</keyword>
<proteinExistence type="predicted"/>
<dbReference type="SUPFAM" id="SSF52540">
    <property type="entry name" value="P-loop containing nucleoside triphosphate hydrolases"/>
    <property type="match status" value="1"/>
</dbReference>
<evidence type="ECO:0000313" key="5">
    <source>
        <dbReference type="Proteomes" id="UP000250266"/>
    </source>
</evidence>